<feature type="domain" description="Helix-turn-helix" evidence="1">
    <location>
        <begin position="33"/>
        <end position="84"/>
    </location>
</feature>
<accession>A0ABT0HHZ3</accession>
<gene>
    <name evidence="2" type="ORF">M0L20_07945</name>
</gene>
<proteinExistence type="predicted"/>
<dbReference type="Pfam" id="PF12728">
    <property type="entry name" value="HTH_17"/>
    <property type="match status" value="1"/>
</dbReference>
<dbReference type="PANTHER" id="PTHR34585">
    <property type="match status" value="1"/>
</dbReference>
<keyword evidence="3" id="KW-1185">Reference proteome</keyword>
<dbReference type="RefSeq" id="WP_248476419.1">
    <property type="nucleotide sequence ID" value="NZ_JALPRF010000001.1"/>
</dbReference>
<organism evidence="2 3">
    <name type="scientific">Spirosoma liriopis</name>
    <dbReference type="NCBI Taxonomy" id="2937440"/>
    <lineage>
        <taxon>Bacteria</taxon>
        <taxon>Pseudomonadati</taxon>
        <taxon>Bacteroidota</taxon>
        <taxon>Cytophagia</taxon>
        <taxon>Cytophagales</taxon>
        <taxon>Cytophagaceae</taxon>
        <taxon>Spirosoma</taxon>
    </lineage>
</organism>
<reference evidence="2 3" key="1">
    <citation type="submission" date="2022-04" db="EMBL/GenBank/DDBJ databases">
        <title>Spirosoma sp. strain RP8 genome sequencing and assembly.</title>
        <authorList>
            <person name="Jung Y."/>
        </authorList>
    </citation>
    <scope>NUCLEOTIDE SEQUENCE [LARGE SCALE GENOMIC DNA]</scope>
    <source>
        <strain evidence="2 3">RP8</strain>
    </source>
</reference>
<sequence length="89" mass="10525">MQVICLQEDAFYALVEEVVARLKEKHGNEQEKWLSDEQAMQLLNIKSKTTLQKLRDEGKIRFSQPQKKIILYDRHSIDAYLEKNAKNTF</sequence>
<dbReference type="InterPro" id="IPR041657">
    <property type="entry name" value="HTH_17"/>
</dbReference>
<evidence type="ECO:0000313" key="3">
    <source>
        <dbReference type="Proteomes" id="UP001202180"/>
    </source>
</evidence>
<dbReference type="Proteomes" id="UP001202180">
    <property type="component" value="Unassembled WGS sequence"/>
</dbReference>
<evidence type="ECO:0000313" key="2">
    <source>
        <dbReference type="EMBL" id="MCK8491781.1"/>
    </source>
</evidence>
<dbReference type="PANTHER" id="PTHR34585:SF22">
    <property type="entry name" value="HELIX-TURN-HELIX DOMAIN-CONTAINING PROTEIN"/>
    <property type="match status" value="1"/>
</dbReference>
<comment type="caution">
    <text evidence="2">The sequence shown here is derived from an EMBL/GenBank/DDBJ whole genome shotgun (WGS) entry which is preliminary data.</text>
</comment>
<dbReference type="EMBL" id="JALPRF010000001">
    <property type="protein sequence ID" value="MCK8491781.1"/>
    <property type="molecule type" value="Genomic_DNA"/>
</dbReference>
<evidence type="ECO:0000259" key="1">
    <source>
        <dbReference type="Pfam" id="PF12728"/>
    </source>
</evidence>
<protein>
    <submittedName>
        <fullName evidence="2">Helix-turn-helix domain-containing protein</fullName>
    </submittedName>
</protein>
<name>A0ABT0HHZ3_9BACT</name>